<evidence type="ECO:0000259" key="4">
    <source>
        <dbReference type="PROSITE" id="PS51352"/>
    </source>
</evidence>
<dbReference type="SUPFAM" id="SSF52833">
    <property type="entry name" value="Thioredoxin-like"/>
    <property type="match status" value="1"/>
</dbReference>
<dbReference type="Gene3D" id="3.40.30.10">
    <property type="entry name" value="Glutaredoxin"/>
    <property type="match status" value="1"/>
</dbReference>
<dbReference type="GO" id="GO:0045454">
    <property type="term" value="P:cell redox homeostasis"/>
    <property type="evidence" value="ECO:0007669"/>
    <property type="project" value="TreeGrafter"/>
</dbReference>
<dbReference type="InterPro" id="IPR019479">
    <property type="entry name" value="Peroxiredoxin_C"/>
</dbReference>
<keyword evidence="6" id="KW-1185">Reference proteome</keyword>
<organism evidence="5 6">
    <name type="scientific">Salinomyces thailandicus</name>
    <dbReference type="NCBI Taxonomy" id="706561"/>
    <lineage>
        <taxon>Eukaryota</taxon>
        <taxon>Fungi</taxon>
        <taxon>Dikarya</taxon>
        <taxon>Ascomycota</taxon>
        <taxon>Pezizomycotina</taxon>
        <taxon>Dothideomycetes</taxon>
        <taxon>Dothideomycetidae</taxon>
        <taxon>Mycosphaerellales</taxon>
        <taxon>Teratosphaeriaceae</taxon>
        <taxon>Salinomyces</taxon>
    </lineage>
</organism>
<evidence type="ECO:0000313" key="6">
    <source>
        <dbReference type="Proteomes" id="UP000308549"/>
    </source>
</evidence>
<feature type="compositionally biased region" description="Gly residues" evidence="3">
    <location>
        <begin position="283"/>
        <end position="299"/>
    </location>
</feature>
<comment type="similarity">
    <text evidence="1">Belongs to the peroxiredoxin family. AhpC/Prx1 subfamily.</text>
</comment>
<gene>
    <name evidence="5" type="ORF">B0A50_07308</name>
</gene>
<dbReference type="PROSITE" id="PS51352">
    <property type="entry name" value="THIOREDOXIN_2"/>
    <property type="match status" value="1"/>
</dbReference>
<dbReference type="PANTHER" id="PTHR10681">
    <property type="entry name" value="THIOREDOXIN PEROXIDASE"/>
    <property type="match status" value="1"/>
</dbReference>
<evidence type="ECO:0000256" key="2">
    <source>
        <dbReference type="ARBA" id="ARBA00023002"/>
    </source>
</evidence>
<protein>
    <recommendedName>
        <fullName evidence="4">Thioredoxin domain-containing protein</fullName>
    </recommendedName>
</protein>
<dbReference type="InterPro" id="IPR013766">
    <property type="entry name" value="Thioredoxin_domain"/>
</dbReference>
<dbReference type="EMBL" id="NAJL01000058">
    <property type="protein sequence ID" value="TKA23251.1"/>
    <property type="molecule type" value="Genomic_DNA"/>
</dbReference>
<evidence type="ECO:0000313" key="5">
    <source>
        <dbReference type="EMBL" id="TKA23251.1"/>
    </source>
</evidence>
<dbReference type="Proteomes" id="UP000308549">
    <property type="component" value="Unassembled WGS sequence"/>
</dbReference>
<dbReference type="GO" id="GO:0042744">
    <property type="term" value="P:hydrogen peroxide catabolic process"/>
    <property type="evidence" value="ECO:0007669"/>
    <property type="project" value="TreeGrafter"/>
</dbReference>
<reference evidence="5 6" key="1">
    <citation type="submission" date="2017-03" db="EMBL/GenBank/DDBJ databases">
        <title>Genomes of endolithic fungi from Antarctica.</title>
        <authorList>
            <person name="Coleine C."/>
            <person name="Masonjones S."/>
            <person name="Stajich J.E."/>
        </authorList>
    </citation>
    <scope>NUCLEOTIDE SEQUENCE [LARGE SCALE GENOMIC DNA]</scope>
    <source>
        <strain evidence="5 6">CCFEE 6315</strain>
    </source>
</reference>
<dbReference type="PANTHER" id="PTHR10681:SF128">
    <property type="entry name" value="THIOREDOXIN-DEPENDENT PEROXIDE REDUCTASE, MITOCHONDRIAL"/>
    <property type="match status" value="1"/>
</dbReference>
<dbReference type="GO" id="GO:0033554">
    <property type="term" value="P:cellular response to stress"/>
    <property type="evidence" value="ECO:0007669"/>
    <property type="project" value="TreeGrafter"/>
</dbReference>
<evidence type="ECO:0000256" key="1">
    <source>
        <dbReference type="ARBA" id="ARBA00009796"/>
    </source>
</evidence>
<dbReference type="AlphaFoldDB" id="A0A4U0TMP3"/>
<dbReference type="GO" id="GO:0008379">
    <property type="term" value="F:thioredoxin peroxidase activity"/>
    <property type="evidence" value="ECO:0007669"/>
    <property type="project" value="TreeGrafter"/>
</dbReference>
<proteinExistence type="inferred from homology"/>
<dbReference type="GO" id="GO:0005829">
    <property type="term" value="C:cytosol"/>
    <property type="evidence" value="ECO:0007669"/>
    <property type="project" value="TreeGrafter"/>
</dbReference>
<dbReference type="GO" id="GO:0006979">
    <property type="term" value="P:response to oxidative stress"/>
    <property type="evidence" value="ECO:0007669"/>
    <property type="project" value="TreeGrafter"/>
</dbReference>
<comment type="caution">
    <text evidence="5">The sequence shown here is derived from an EMBL/GenBank/DDBJ whole genome shotgun (WGS) entry which is preliminary data.</text>
</comment>
<evidence type="ECO:0000256" key="3">
    <source>
        <dbReference type="SAM" id="MobiDB-lite"/>
    </source>
</evidence>
<dbReference type="InterPro" id="IPR036249">
    <property type="entry name" value="Thioredoxin-like_sf"/>
</dbReference>
<feature type="domain" description="Thioredoxin" evidence="4">
    <location>
        <begin position="7"/>
        <end position="168"/>
    </location>
</feature>
<name>A0A4U0TMP3_9PEZI</name>
<accession>A0A4U0TMP3</accession>
<dbReference type="InterPro" id="IPR000866">
    <property type="entry name" value="AhpC/TSA"/>
</dbReference>
<sequence>MATTSGVQVGKPAPDFTCKAVVDGRFKEITLSSYLQANHWLILNFFPKAFSFICPTEIKAFSARLDEFLYTRSCAVAFASTDSEHSLKAWNATSDLEGGLGGVHIPLLSDCSHQLSKAYGVLIEDEGVAQRALFIIDPKGVVRSLTVNDADVGRSVDEALRILDALKFHDEFGQGCPVDWKQGDQGIVMASSPVEKFELKKSWSEWARPKLQRAWSANSQRSVGSLMSQQGFNSTSAPVAVGVGGMGASGMPSPGHFRTVSEALPMLSPHHASQVSSLPGLREGMGSGASGASSSGGGRSPSLLVSPMGAGSGKLEGQMDDALLAQRMENVQAAMANAGVGVAN</sequence>
<feature type="region of interest" description="Disordered" evidence="3">
    <location>
        <begin position="270"/>
        <end position="314"/>
    </location>
</feature>
<dbReference type="InterPro" id="IPR050217">
    <property type="entry name" value="Peroxiredoxin"/>
</dbReference>
<dbReference type="Pfam" id="PF10417">
    <property type="entry name" value="1-cysPrx_C"/>
    <property type="match status" value="1"/>
</dbReference>
<dbReference type="CDD" id="cd03015">
    <property type="entry name" value="PRX_Typ2cys"/>
    <property type="match status" value="1"/>
</dbReference>
<keyword evidence="2" id="KW-0560">Oxidoreductase</keyword>
<dbReference type="OrthoDB" id="185659at2759"/>
<dbReference type="Pfam" id="PF00578">
    <property type="entry name" value="AhpC-TSA"/>
    <property type="match status" value="1"/>
</dbReference>